<name>A0A8S0W1D7_CYCAE</name>
<accession>A0A8S0W1D7</accession>
<dbReference type="EMBL" id="CACVBS010000007">
    <property type="protein sequence ID" value="CAA7258937.1"/>
    <property type="molecule type" value="Genomic_DNA"/>
</dbReference>
<dbReference type="Gene3D" id="1.25.10.10">
    <property type="entry name" value="Leucine-rich Repeat Variant"/>
    <property type="match status" value="2"/>
</dbReference>
<reference evidence="1 2" key="1">
    <citation type="submission" date="2020-01" db="EMBL/GenBank/DDBJ databases">
        <authorList>
            <person name="Gupta K D."/>
        </authorList>
    </citation>
    <scope>NUCLEOTIDE SEQUENCE [LARGE SCALE GENOMIC DNA]</scope>
</reference>
<dbReference type="AlphaFoldDB" id="A0A8S0W1D7"/>
<protein>
    <submittedName>
        <fullName evidence="1">Uncharacterized protein</fullName>
    </submittedName>
</protein>
<proteinExistence type="predicted"/>
<organism evidence="1 2">
    <name type="scientific">Cyclocybe aegerita</name>
    <name type="common">Black poplar mushroom</name>
    <name type="synonym">Agrocybe aegerita</name>
    <dbReference type="NCBI Taxonomy" id="1973307"/>
    <lineage>
        <taxon>Eukaryota</taxon>
        <taxon>Fungi</taxon>
        <taxon>Dikarya</taxon>
        <taxon>Basidiomycota</taxon>
        <taxon>Agaricomycotina</taxon>
        <taxon>Agaricomycetes</taxon>
        <taxon>Agaricomycetidae</taxon>
        <taxon>Agaricales</taxon>
        <taxon>Agaricineae</taxon>
        <taxon>Bolbitiaceae</taxon>
        <taxon>Cyclocybe</taxon>
    </lineage>
</organism>
<keyword evidence="2" id="KW-1185">Reference proteome</keyword>
<dbReference type="OrthoDB" id="10263328at2759"/>
<dbReference type="InterPro" id="IPR016024">
    <property type="entry name" value="ARM-type_fold"/>
</dbReference>
<dbReference type="Proteomes" id="UP000467700">
    <property type="component" value="Unassembled WGS sequence"/>
</dbReference>
<evidence type="ECO:0000313" key="1">
    <source>
        <dbReference type="EMBL" id="CAA7258937.1"/>
    </source>
</evidence>
<gene>
    <name evidence="1" type="ORF">AAE3_LOCUS1205</name>
</gene>
<dbReference type="SUPFAM" id="SSF48371">
    <property type="entry name" value="ARM repeat"/>
    <property type="match status" value="1"/>
</dbReference>
<sequence length="169" mass="19042">MEQALFGLTVVGMKHPDECHGVALQAVEFWSTVCEEEVDLALEAQEVHIKSSDWHQREAAVMTFGSILEGPDPAVLTPLVNQALPLLIDMMTDTNPYFETTMNVLRQAVPSSPTLAFVKLDYDLVDFLTHDFSLFPQWFYEGTSHLPFVQNWPAAQRYPQGLHQHASLV</sequence>
<dbReference type="Pfam" id="PF13513">
    <property type="entry name" value="HEAT_EZ"/>
    <property type="match status" value="1"/>
</dbReference>
<comment type="caution">
    <text evidence="1">The sequence shown here is derived from an EMBL/GenBank/DDBJ whole genome shotgun (WGS) entry which is preliminary data.</text>
</comment>
<evidence type="ECO:0000313" key="2">
    <source>
        <dbReference type="Proteomes" id="UP000467700"/>
    </source>
</evidence>
<dbReference type="InterPro" id="IPR011989">
    <property type="entry name" value="ARM-like"/>
</dbReference>